<keyword evidence="3" id="KW-1185">Reference proteome</keyword>
<sequence length="138" mass="15342">MSKRPTTPKSQLRLQPPPPTFLAHSPTPPKGPNGLTLLNHHRLSLPVHLSLPRPSLPVRPLPLPCLSLLSSPFVALTLHRRVCLHRRQVVEFPPLEPSSSPASTVTEVATEAAPPNFHRRRGVSGKVSWFWTFGFSEY</sequence>
<name>A0ABU6TU12_9FABA</name>
<evidence type="ECO:0000256" key="1">
    <source>
        <dbReference type="SAM" id="MobiDB-lite"/>
    </source>
</evidence>
<gene>
    <name evidence="2" type="ORF">PIB30_091635</name>
</gene>
<evidence type="ECO:0000313" key="3">
    <source>
        <dbReference type="Proteomes" id="UP001341840"/>
    </source>
</evidence>
<proteinExistence type="predicted"/>
<organism evidence="2 3">
    <name type="scientific">Stylosanthes scabra</name>
    <dbReference type="NCBI Taxonomy" id="79078"/>
    <lineage>
        <taxon>Eukaryota</taxon>
        <taxon>Viridiplantae</taxon>
        <taxon>Streptophyta</taxon>
        <taxon>Embryophyta</taxon>
        <taxon>Tracheophyta</taxon>
        <taxon>Spermatophyta</taxon>
        <taxon>Magnoliopsida</taxon>
        <taxon>eudicotyledons</taxon>
        <taxon>Gunneridae</taxon>
        <taxon>Pentapetalae</taxon>
        <taxon>rosids</taxon>
        <taxon>fabids</taxon>
        <taxon>Fabales</taxon>
        <taxon>Fabaceae</taxon>
        <taxon>Papilionoideae</taxon>
        <taxon>50 kb inversion clade</taxon>
        <taxon>dalbergioids sensu lato</taxon>
        <taxon>Dalbergieae</taxon>
        <taxon>Pterocarpus clade</taxon>
        <taxon>Stylosanthes</taxon>
    </lineage>
</organism>
<feature type="compositionally biased region" description="Polar residues" evidence="1">
    <location>
        <begin position="1"/>
        <end position="13"/>
    </location>
</feature>
<reference evidence="2 3" key="1">
    <citation type="journal article" date="2023" name="Plants (Basel)">
        <title>Bridging the Gap: Combining Genomics and Transcriptomics Approaches to Understand Stylosanthes scabra, an Orphan Legume from the Brazilian Caatinga.</title>
        <authorList>
            <person name="Ferreira-Neto J.R.C."/>
            <person name="da Silva M.D."/>
            <person name="Binneck E."/>
            <person name="de Melo N.F."/>
            <person name="da Silva R.H."/>
            <person name="de Melo A.L.T.M."/>
            <person name="Pandolfi V."/>
            <person name="Bustamante F.O."/>
            <person name="Brasileiro-Vidal A.C."/>
            <person name="Benko-Iseppon A.M."/>
        </authorList>
    </citation>
    <scope>NUCLEOTIDE SEQUENCE [LARGE SCALE GENOMIC DNA]</scope>
    <source>
        <tissue evidence="2">Leaves</tissue>
    </source>
</reference>
<dbReference type="EMBL" id="JASCZI010092463">
    <property type="protein sequence ID" value="MED6152392.1"/>
    <property type="molecule type" value="Genomic_DNA"/>
</dbReference>
<evidence type="ECO:0000313" key="2">
    <source>
        <dbReference type="EMBL" id="MED6152392.1"/>
    </source>
</evidence>
<dbReference type="Proteomes" id="UP001341840">
    <property type="component" value="Unassembled WGS sequence"/>
</dbReference>
<comment type="caution">
    <text evidence="2">The sequence shown here is derived from an EMBL/GenBank/DDBJ whole genome shotgun (WGS) entry which is preliminary data.</text>
</comment>
<accession>A0ABU6TU12</accession>
<feature type="region of interest" description="Disordered" evidence="1">
    <location>
        <begin position="1"/>
        <end position="32"/>
    </location>
</feature>
<feature type="compositionally biased region" description="Pro residues" evidence="1">
    <location>
        <begin position="15"/>
        <end position="31"/>
    </location>
</feature>
<protein>
    <submittedName>
        <fullName evidence="2">Uncharacterized protein</fullName>
    </submittedName>
</protein>